<dbReference type="HAMAP" id="MF_01369_B">
    <property type="entry name" value="Ribosomal_uL23_B"/>
    <property type="match status" value="1"/>
</dbReference>
<evidence type="ECO:0000313" key="4">
    <source>
        <dbReference type="Proteomes" id="UP000718793"/>
    </source>
</evidence>
<dbReference type="NCBIfam" id="NF008919">
    <property type="entry name" value="PRK12280.1-3"/>
    <property type="match status" value="1"/>
</dbReference>
<reference evidence="3" key="1">
    <citation type="submission" date="2021-06" db="EMBL/GenBank/DDBJ databases">
        <title>Novel Mycoplasma species detected in California sea lions (Zalophus californianus) from the USA.</title>
        <authorList>
            <person name="Volokhov D.V."/>
            <person name="Furtak V.A."/>
            <person name="Zagorodnyaya T.A."/>
        </authorList>
    </citation>
    <scope>NUCLEOTIDE SEQUENCE [LARGE SCALE GENOMIC DNA]</scope>
    <source>
        <strain evidence="3">CSL 5346</strain>
    </source>
</reference>
<dbReference type="RefSeq" id="WP_216489251.1">
    <property type="nucleotide sequence ID" value="NZ_JAHMHH010000004.1"/>
</dbReference>
<evidence type="ECO:0000256" key="1">
    <source>
        <dbReference type="HAMAP-Rule" id="MF_01369"/>
    </source>
</evidence>
<comment type="subunit">
    <text evidence="1">Part of the 50S ribosomal subunit. Contacts protein L29, and trigger factor when it is bound to the ribosome.</text>
</comment>
<dbReference type="GO" id="GO:0005840">
    <property type="term" value="C:ribosome"/>
    <property type="evidence" value="ECO:0007669"/>
    <property type="project" value="UniProtKB-KW"/>
</dbReference>
<name>A0ABS6DQF8_9MOLU</name>
<comment type="caution">
    <text evidence="3">The sequence shown here is derived from an EMBL/GenBank/DDBJ whole genome shotgun (WGS) entry which is preliminary data.</text>
</comment>
<comment type="similarity">
    <text evidence="1">Belongs to the universal ribosomal protein uL23 family.</text>
</comment>
<comment type="function">
    <text evidence="1">One of the early assembly proteins it binds 23S rRNA. One of the proteins that surrounds the polypeptide exit tunnel on the outside of the ribosome. Forms the main docking site for trigger factor binding to the ribosome.</text>
</comment>
<dbReference type="InterPro" id="IPR013025">
    <property type="entry name" value="Ribosomal_uL23-like"/>
</dbReference>
<dbReference type="Proteomes" id="UP000718793">
    <property type="component" value="Unassembled WGS sequence"/>
</dbReference>
<proteinExistence type="inferred from homology"/>
<dbReference type="EMBL" id="JAHMHH010000004">
    <property type="protein sequence ID" value="MBU4692554.1"/>
    <property type="molecule type" value="Genomic_DNA"/>
</dbReference>
<keyword evidence="1 3" id="KW-0689">Ribosomal protein</keyword>
<dbReference type="Pfam" id="PF00276">
    <property type="entry name" value="Ribosomal_L23"/>
    <property type="match status" value="1"/>
</dbReference>
<evidence type="ECO:0000256" key="2">
    <source>
        <dbReference type="SAM" id="MobiDB-lite"/>
    </source>
</evidence>
<keyword evidence="1" id="KW-0687">Ribonucleoprotein</keyword>
<dbReference type="PANTHER" id="PTHR11620">
    <property type="entry name" value="60S RIBOSOMAL PROTEIN L23A"/>
    <property type="match status" value="1"/>
</dbReference>
<organism evidence="3 4">
    <name type="scientific">Mycoplasma zalophi</name>
    <dbReference type="NCBI Taxonomy" id="191287"/>
    <lineage>
        <taxon>Bacteria</taxon>
        <taxon>Bacillati</taxon>
        <taxon>Mycoplasmatota</taxon>
        <taxon>Mollicutes</taxon>
        <taxon>Mycoplasmataceae</taxon>
        <taxon>Mycoplasma</taxon>
    </lineage>
</organism>
<keyword evidence="1" id="KW-0694">RNA-binding</keyword>
<keyword evidence="1" id="KW-0699">rRNA-binding</keyword>
<accession>A0ABS6DQF8</accession>
<feature type="region of interest" description="Disordered" evidence="2">
    <location>
        <begin position="96"/>
        <end position="115"/>
    </location>
</feature>
<keyword evidence="4" id="KW-1185">Reference proteome</keyword>
<sequence length="134" mass="15620">MNINEVIKYPVLTEKTYQQMHEQNVYTFAVDRRTNKVEVRKAVEFIFNVKVEKVNIIKVSKKPKRIGRFQGFTKAYKKALVYLVDGNSISFFPNEEENKKEVNASKEETTKELSEAEKKAAAKIKKVTEEKDNK</sequence>
<dbReference type="NCBIfam" id="NF004363">
    <property type="entry name" value="PRK05738.2-4"/>
    <property type="match status" value="1"/>
</dbReference>
<gene>
    <name evidence="1 3" type="primary">rplW</name>
    <name evidence="3" type="ORF">KQ875_03050</name>
</gene>
<evidence type="ECO:0000313" key="3">
    <source>
        <dbReference type="EMBL" id="MBU4692554.1"/>
    </source>
</evidence>
<protein>
    <recommendedName>
        <fullName evidence="1">Large ribosomal subunit protein uL23</fullName>
    </recommendedName>
</protein>